<dbReference type="AlphaFoldDB" id="A0A9Q9EKG5"/>
<evidence type="ECO:0000313" key="1">
    <source>
        <dbReference type="EMBL" id="USW54781.1"/>
    </source>
</evidence>
<protein>
    <submittedName>
        <fullName evidence="1">Uncharacterized protein</fullName>
    </submittedName>
</protein>
<reference evidence="1" key="1">
    <citation type="submission" date="2022-06" db="EMBL/GenBank/DDBJ databases">
        <title>Complete genome sequences of two strains of the flax pathogen Septoria linicola.</title>
        <authorList>
            <person name="Lapalu N."/>
            <person name="Simon A."/>
            <person name="Demenou B."/>
            <person name="Paumier D."/>
            <person name="Guillot M.-P."/>
            <person name="Gout L."/>
            <person name="Valade R."/>
        </authorList>
    </citation>
    <scope>NUCLEOTIDE SEQUENCE</scope>
    <source>
        <strain evidence="1">SE15195</strain>
    </source>
</reference>
<dbReference type="Proteomes" id="UP001056384">
    <property type="component" value="Chromosome 6"/>
</dbReference>
<dbReference type="OrthoDB" id="3637590at2759"/>
<organism evidence="1 2">
    <name type="scientific">Septoria linicola</name>
    <dbReference type="NCBI Taxonomy" id="215465"/>
    <lineage>
        <taxon>Eukaryota</taxon>
        <taxon>Fungi</taxon>
        <taxon>Dikarya</taxon>
        <taxon>Ascomycota</taxon>
        <taxon>Pezizomycotina</taxon>
        <taxon>Dothideomycetes</taxon>
        <taxon>Dothideomycetidae</taxon>
        <taxon>Mycosphaerellales</taxon>
        <taxon>Mycosphaerellaceae</taxon>
        <taxon>Septoria</taxon>
    </lineage>
</organism>
<dbReference type="EMBL" id="CP099423">
    <property type="protein sequence ID" value="USW54781.1"/>
    <property type="molecule type" value="Genomic_DNA"/>
</dbReference>
<sequence length="391" mass="43667">MPFDINDLTFRRIANKHDRRNGANYHDTLVMSRTLAGYTKVLSCGHGDVANLLRTSTTMNELLSATTNRIAPMHVKLGMVLNKATDSSEEHQLLCQHMANILPTSEVQAHGNRGTVGKVQSRGLFIKIDCDATSWCVNDATDAVPEDIPDDFGMSNLECGDVATPWDINSTFPDQDDGHFTDAWTVEEITESQFETQVSEHTSATASAIDYEDKDVEDSATNGTDEEDVTFAPSTETKINDILVASPEFQDFQKRLQLCDSTEDLIILWSTKLDEYGDEEQTQDIESVNILRDALVEAAEKMPHLTRYVICVNRFCTFAQRKRGQAWSDERVHRVAYQANYTLEHAQLLDDLHVKFAPSKGTGMCTCGCMGLQDDGDDNTQVSSPVSFEMW</sequence>
<gene>
    <name evidence="1" type="ORF">Slin15195_G081000</name>
</gene>
<accession>A0A9Q9EKG5</accession>
<name>A0A9Q9EKG5_9PEZI</name>
<proteinExistence type="predicted"/>
<evidence type="ECO:0000313" key="2">
    <source>
        <dbReference type="Proteomes" id="UP001056384"/>
    </source>
</evidence>
<keyword evidence="2" id="KW-1185">Reference proteome</keyword>